<reference evidence="1 2" key="1">
    <citation type="journal article" date="2018" name="Mol. Biol. Evol.">
        <title>Broad Genomic Sampling Reveals a Smut Pathogenic Ancestry of the Fungal Clade Ustilaginomycotina.</title>
        <authorList>
            <person name="Kijpornyongpan T."/>
            <person name="Mondo S.J."/>
            <person name="Barry K."/>
            <person name="Sandor L."/>
            <person name="Lee J."/>
            <person name="Lipzen A."/>
            <person name="Pangilinan J."/>
            <person name="LaButti K."/>
            <person name="Hainaut M."/>
            <person name="Henrissat B."/>
            <person name="Grigoriev I.V."/>
            <person name="Spatafora J.W."/>
            <person name="Aime M.C."/>
        </authorList>
    </citation>
    <scope>NUCLEOTIDE SEQUENCE [LARGE SCALE GENOMIC DNA]</scope>
    <source>
        <strain evidence="1 2">MCA 4658</strain>
    </source>
</reference>
<keyword evidence="2" id="KW-1185">Reference proteome</keyword>
<protein>
    <submittedName>
        <fullName evidence="1">Uncharacterized protein</fullName>
    </submittedName>
</protein>
<proteinExistence type="predicted"/>
<organism evidence="1 2">
    <name type="scientific">Ceraceosorus guamensis</name>
    <dbReference type="NCBI Taxonomy" id="1522189"/>
    <lineage>
        <taxon>Eukaryota</taxon>
        <taxon>Fungi</taxon>
        <taxon>Dikarya</taxon>
        <taxon>Basidiomycota</taxon>
        <taxon>Ustilaginomycotina</taxon>
        <taxon>Exobasidiomycetes</taxon>
        <taxon>Ceraceosorales</taxon>
        <taxon>Ceraceosoraceae</taxon>
        <taxon>Ceraceosorus</taxon>
    </lineage>
</organism>
<dbReference type="RefSeq" id="XP_025370036.1">
    <property type="nucleotide sequence ID" value="XM_025510091.1"/>
</dbReference>
<gene>
    <name evidence="1" type="ORF">IE81DRAFT_111369</name>
</gene>
<accession>A0A316VZ07</accession>
<dbReference type="Proteomes" id="UP000245783">
    <property type="component" value="Unassembled WGS sequence"/>
</dbReference>
<dbReference type="InParanoid" id="A0A316VZ07"/>
<dbReference type="AlphaFoldDB" id="A0A316VZ07"/>
<evidence type="ECO:0000313" key="1">
    <source>
        <dbReference type="EMBL" id="PWN42876.1"/>
    </source>
</evidence>
<dbReference type="GeneID" id="37031961"/>
<name>A0A316VZ07_9BASI</name>
<sequence>MSDYRALTDVRDREWVVRAPSSCCQMVVMLHRVPKSSPAQSRVASHAKGKVETRRCTHHGVLCQS</sequence>
<dbReference type="EMBL" id="KZ819375">
    <property type="protein sequence ID" value="PWN42876.1"/>
    <property type="molecule type" value="Genomic_DNA"/>
</dbReference>
<evidence type="ECO:0000313" key="2">
    <source>
        <dbReference type="Proteomes" id="UP000245783"/>
    </source>
</evidence>